<keyword evidence="2" id="KW-0813">Transport</keyword>
<feature type="transmembrane region" description="Helical" evidence="7">
    <location>
        <begin position="331"/>
        <end position="350"/>
    </location>
</feature>
<evidence type="ECO:0000256" key="3">
    <source>
        <dbReference type="ARBA" id="ARBA00022475"/>
    </source>
</evidence>
<dbReference type="PANTHER" id="PTHR23513">
    <property type="entry name" value="INTEGRAL MEMBRANE EFFLUX PROTEIN-RELATED"/>
    <property type="match status" value="1"/>
</dbReference>
<evidence type="ECO:0000256" key="4">
    <source>
        <dbReference type="ARBA" id="ARBA00022692"/>
    </source>
</evidence>
<feature type="transmembrane region" description="Helical" evidence="7">
    <location>
        <begin position="22"/>
        <end position="40"/>
    </location>
</feature>
<dbReference type="Gene3D" id="1.20.1250.20">
    <property type="entry name" value="MFS general substrate transporter like domains"/>
    <property type="match status" value="2"/>
</dbReference>
<gene>
    <name evidence="9" type="primary">sfaA</name>
    <name evidence="9" type="ORF">SPIL2461_LOCUS11335</name>
</gene>
<evidence type="ECO:0000256" key="5">
    <source>
        <dbReference type="ARBA" id="ARBA00022989"/>
    </source>
</evidence>
<dbReference type="GO" id="GO:0005886">
    <property type="term" value="C:plasma membrane"/>
    <property type="evidence" value="ECO:0007669"/>
    <property type="project" value="UniProtKB-SubCell"/>
</dbReference>
<dbReference type="EMBL" id="CAJNIZ010022223">
    <property type="protein sequence ID" value="CAE7458845.1"/>
    <property type="molecule type" value="Genomic_DNA"/>
</dbReference>
<dbReference type="Pfam" id="PF05977">
    <property type="entry name" value="MFS_3"/>
    <property type="match status" value="1"/>
</dbReference>
<evidence type="ECO:0000313" key="9">
    <source>
        <dbReference type="EMBL" id="CAE7458845.1"/>
    </source>
</evidence>
<feature type="transmembrane region" description="Helical" evidence="7">
    <location>
        <begin position="292"/>
        <end position="311"/>
    </location>
</feature>
<dbReference type="InterPro" id="IPR010290">
    <property type="entry name" value="TM_effector"/>
</dbReference>
<reference evidence="9" key="1">
    <citation type="submission" date="2021-02" db="EMBL/GenBank/DDBJ databases">
        <authorList>
            <person name="Dougan E. K."/>
            <person name="Rhodes N."/>
            <person name="Thang M."/>
            <person name="Chan C."/>
        </authorList>
    </citation>
    <scope>NUCLEOTIDE SEQUENCE</scope>
</reference>
<keyword evidence="6 7" id="KW-0472">Membrane</keyword>
<evidence type="ECO:0000259" key="8">
    <source>
        <dbReference type="PROSITE" id="PS50850"/>
    </source>
</evidence>
<dbReference type="Proteomes" id="UP000649617">
    <property type="component" value="Unassembled WGS sequence"/>
</dbReference>
<feature type="transmembrane region" description="Helical" evidence="7">
    <location>
        <begin position="240"/>
        <end position="261"/>
    </location>
</feature>
<feature type="transmembrane region" description="Helical" evidence="7">
    <location>
        <begin position="150"/>
        <end position="173"/>
    </location>
</feature>
<dbReference type="OrthoDB" id="46230at2759"/>
<keyword evidence="10" id="KW-1185">Reference proteome</keyword>
<feature type="transmembrane region" description="Helical" evidence="7">
    <location>
        <begin position="52"/>
        <end position="75"/>
    </location>
</feature>
<feature type="transmembrane region" description="Helical" evidence="7">
    <location>
        <begin position="268"/>
        <end position="286"/>
    </location>
</feature>
<keyword evidence="5 7" id="KW-1133">Transmembrane helix</keyword>
<protein>
    <submittedName>
        <fullName evidence="9">SfaA protein</fullName>
    </submittedName>
</protein>
<evidence type="ECO:0000256" key="2">
    <source>
        <dbReference type="ARBA" id="ARBA00022448"/>
    </source>
</evidence>
<dbReference type="PROSITE" id="PS50850">
    <property type="entry name" value="MFS"/>
    <property type="match status" value="1"/>
</dbReference>
<dbReference type="PANTHER" id="PTHR23513:SF6">
    <property type="entry name" value="MAJOR FACILITATOR SUPERFAMILY ASSOCIATED DOMAIN-CONTAINING PROTEIN"/>
    <property type="match status" value="1"/>
</dbReference>
<dbReference type="CDD" id="cd06173">
    <property type="entry name" value="MFS_MefA_like"/>
    <property type="match status" value="1"/>
</dbReference>
<comment type="caution">
    <text evidence="9">The sequence shown here is derived from an EMBL/GenBank/DDBJ whole genome shotgun (WGS) entry which is preliminary data.</text>
</comment>
<dbReference type="InterPro" id="IPR036259">
    <property type="entry name" value="MFS_trans_sf"/>
</dbReference>
<evidence type="ECO:0000256" key="7">
    <source>
        <dbReference type="SAM" id="Phobius"/>
    </source>
</evidence>
<evidence type="ECO:0000256" key="1">
    <source>
        <dbReference type="ARBA" id="ARBA00004651"/>
    </source>
</evidence>
<sequence length="394" mass="42590">MNMQIIARGWLVYELTESPLDLAWVTMSFMLPTVLFSLYGGVLADRMQKKKVIVWAQALNCAATIFMAVIIFAGSVTFWDFIWFGFFNGTILALSMPARQAFVPELIPDHLLFAAMGLNTTGWNLARIVGPALAGLLIAMIAGGDKTSTFGVGVVYIVIASLYGISALTMLLIDKSGKAKQASKANAWTDVREGLAYVLQHPPIFGLIILSIVPFLFGMPLNTLLPAFNEQVMGGGPDDLGFLVSAMGLGAIVGSLMMASMGDLKNKAVWLIVTCIGWGGLTALFGWSQAHWLVFVLIAAVGWTSSWNMSLNRGMLQMQVDNHMRGRIMSIDMMSHGLMPLGVFPVSWIAEHYGVGAALMSSGAAFVVLTLLAVLFIPSVRTTDRTRESEPAPT</sequence>
<comment type="subcellular location">
    <subcellularLocation>
        <location evidence="1">Cell membrane</location>
        <topology evidence="1">Multi-pass membrane protein</topology>
    </subcellularLocation>
</comment>
<keyword evidence="3" id="KW-1003">Cell membrane</keyword>
<organism evidence="9 10">
    <name type="scientific">Symbiodinium pilosum</name>
    <name type="common">Dinoflagellate</name>
    <dbReference type="NCBI Taxonomy" id="2952"/>
    <lineage>
        <taxon>Eukaryota</taxon>
        <taxon>Sar</taxon>
        <taxon>Alveolata</taxon>
        <taxon>Dinophyceae</taxon>
        <taxon>Suessiales</taxon>
        <taxon>Symbiodiniaceae</taxon>
        <taxon>Symbiodinium</taxon>
    </lineage>
</organism>
<feature type="transmembrane region" description="Helical" evidence="7">
    <location>
        <begin position="356"/>
        <end position="377"/>
    </location>
</feature>
<keyword evidence="4 7" id="KW-0812">Transmembrane</keyword>
<dbReference type="AlphaFoldDB" id="A0A812RZM4"/>
<dbReference type="InterPro" id="IPR020846">
    <property type="entry name" value="MFS_dom"/>
</dbReference>
<feature type="transmembrane region" description="Helical" evidence="7">
    <location>
        <begin position="123"/>
        <end position="144"/>
    </location>
</feature>
<proteinExistence type="predicted"/>
<feature type="transmembrane region" description="Helical" evidence="7">
    <location>
        <begin position="81"/>
        <end position="102"/>
    </location>
</feature>
<feature type="domain" description="Major facilitator superfamily (MFS) profile" evidence="8">
    <location>
        <begin position="1"/>
        <end position="381"/>
    </location>
</feature>
<name>A0A812RZM4_SYMPI</name>
<accession>A0A812RZM4</accession>
<evidence type="ECO:0000256" key="6">
    <source>
        <dbReference type="ARBA" id="ARBA00023136"/>
    </source>
</evidence>
<dbReference type="GO" id="GO:0022857">
    <property type="term" value="F:transmembrane transporter activity"/>
    <property type="evidence" value="ECO:0007669"/>
    <property type="project" value="InterPro"/>
</dbReference>
<feature type="transmembrane region" description="Helical" evidence="7">
    <location>
        <begin position="194"/>
        <end position="220"/>
    </location>
</feature>
<dbReference type="SUPFAM" id="SSF103473">
    <property type="entry name" value="MFS general substrate transporter"/>
    <property type="match status" value="1"/>
</dbReference>
<evidence type="ECO:0000313" key="10">
    <source>
        <dbReference type="Proteomes" id="UP000649617"/>
    </source>
</evidence>